<evidence type="ECO:0008006" key="4">
    <source>
        <dbReference type="Google" id="ProtNLM"/>
    </source>
</evidence>
<dbReference type="AlphaFoldDB" id="A0A2A9NP51"/>
<name>A0A2A9NP51_9AGAR</name>
<reference evidence="2 3" key="1">
    <citation type="submission" date="2014-02" db="EMBL/GenBank/DDBJ databases">
        <title>Transposable element dynamics among asymbiotic and ectomycorrhizal Amanita fungi.</title>
        <authorList>
            <consortium name="DOE Joint Genome Institute"/>
            <person name="Hess J."/>
            <person name="Skrede I."/>
            <person name="Wolfe B."/>
            <person name="LaButti K."/>
            <person name="Ohm R.A."/>
            <person name="Grigoriev I.V."/>
            <person name="Pringle A."/>
        </authorList>
    </citation>
    <scope>NUCLEOTIDE SEQUENCE [LARGE SCALE GENOMIC DNA]</scope>
    <source>
        <strain evidence="2 3">SKay4041</strain>
    </source>
</reference>
<proteinExistence type="predicted"/>
<dbReference type="EMBL" id="KZ302029">
    <property type="protein sequence ID" value="PFH49453.1"/>
    <property type="molecule type" value="Genomic_DNA"/>
</dbReference>
<feature type="signal peptide" evidence="1">
    <location>
        <begin position="1"/>
        <end position="19"/>
    </location>
</feature>
<accession>A0A2A9NP51</accession>
<feature type="chain" id="PRO_5012947788" description="Cyanovirin-N domain-containing protein" evidence="1">
    <location>
        <begin position="20"/>
        <end position="135"/>
    </location>
</feature>
<gene>
    <name evidence="2" type="ORF">AMATHDRAFT_48719</name>
</gene>
<evidence type="ECO:0000313" key="2">
    <source>
        <dbReference type="EMBL" id="PFH49453.1"/>
    </source>
</evidence>
<sequence>MKFASLLSLIALPGAAVFALPSTSTTGVSNLSDYATSNVIAGLVQPKGFAGITLCNGFHFSGCTNYVTYTELCYRVPDSYVSNIRSSRSSSGIVCFMYTNDNCSSCETCVDSAGWSRMSVSVICYFIDRGNTLTT</sequence>
<evidence type="ECO:0000313" key="3">
    <source>
        <dbReference type="Proteomes" id="UP000242287"/>
    </source>
</evidence>
<keyword evidence="3" id="KW-1185">Reference proteome</keyword>
<protein>
    <recommendedName>
        <fullName evidence="4">Cyanovirin-N domain-containing protein</fullName>
    </recommendedName>
</protein>
<evidence type="ECO:0000256" key="1">
    <source>
        <dbReference type="SAM" id="SignalP"/>
    </source>
</evidence>
<dbReference type="Proteomes" id="UP000242287">
    <property type="component" value="Unassembled WGS sequence"/>
</dbReference>
<organism evidence="2 3">
    <name type="scientific">Amanita thiersii Skay4041</name>
    <dbReference type="NCBI Taxonomy" id="703135"/>
    <lineage>
        <taxon>Eukaryota</taxon>
        <taxon>Fungi</taxon>
        <taxon>Dikarya</taxon>
        <taxon>Basidiomycota</taxon>
        <taxon>Agaricomycotina</taxon>
        <taxon>Agaricomycetes</taxon>
        <taxon>Agaricomycetidae</taxon>
        <taxon>Agaricales</taxon>
        <taxon>Pluteineae</taxon>
        <taxon>Amanitaceae</taxon>
        <taxon>Amanita</taxon>
    </lineage>
</organism>
<keyword evidence="1" id="KW-0732">Signal</keyword>